<keyword evidence="2" id="KW-1185">Reference proteome</keyword>
<evidence type="ECO:0000313" key="1">
    <source>
        <dbReference type="EMBL" id="KFA63067.1"/>
    </source>
</evidence>
<organism evidence="1 2">
    <name type="scientific">Stachybotrys chlorohalonatus (strain IBT 40285)</name>
    <dbReference type="NCBI Taxonomy" id="1283841"/>
    <lineage>
        <taxon>Eukaryota</taxon>
        <taxon>Fungi</taxon>
        <taxon>Dikarya</taxon>
        <taxon>Ascomycota</taxon>
        <taxon>Pezizomycotina</taxon>
        <taxon>Sordariomycetes</taxon>
        <taxon>Hypocreomycetidae</taxon>
        <taxon>Hypocreales</taxon>
        <taxon>Stachybotryaceae</taxon>
        <taxon>Stachybotrys</taxon>
    </lineage>
</organism>
<dbReference type="STRING" id="1283841.A0A084QGI2"/>
<dbReference type="PANTHER" id="PTHR18934">
    <property type="entry name" value="ATP-DEPENDENT RNA HELICASE"/>
    <property type="match status" value="1"/>
</dbReference>
<dbReference type="InterPro" id="IPR027417">
    <property type="entry name" value="P-loop_NTPase"/>
</dbReference>
<proteinExistence type="predicted"/>
<protein>
    <recommendedName>
        <fullName evidence="3">Helicase C-terminal domain-containing protein</fullName>
    </recommendedName>
</protein>
<reference evidence="1 2" key="1">
    <citation type="journal article" date="2014" name="BMC Genomics">
        <title>Comparative genome sequencing reveals chemotype-specific gene clusters in the toxigenic black mold Stachybotrys.</title>
        <authorList>
            <person name="Semeiks J."/>
            <person name="Borek D."/>
            <person name="Otwinowski Z."/>
            <person name="Grishin N.V."/>
        </authorList>
    </citation>
    <scope>NUCLEOTIDE SEQUENCE [LARGE SCALE GENOMIC DNA]</scope>
    <source>
        <strain evidence="1 2">IBT 40285</strain>
    </source>
</reference>
<sequence length="165" mass="18091">MRYSAIVLEAHERTLATNVLSALLKKTLKRRPTLKIIVTSATLNANNFSSYFNDAPIFTIPGYAFPVKILYSREPEPGYLGAALVTILQVHLTEPADDILLFLTGKEEIDICCEVLYERIKALGPNVSQLLMLPIYSALPAEMQSSVFEPAPAGGRKVVIATNIA</sequence>
<dbReference type="InParanoid" id="A0A084QGI2"/>
<dbReference type="GO" id="GO:0003723">
    <property type="term" value="F:RNA binding"/>
    <property type="evidence" value="ECO:0007669"/>
    <property type="project" value="TreeGrafter"/>
</dbReference>
<dbReference type="EMBL" id="KL660760">
    <property type="protein sequence ID" value="KFA63067.1"/>
    <property type="molecule type" value="Genomic_DNA"/>
</dbReference>
<name>A0A084QGI2_STAC4</name>
<dbReference type="PANTHER" id="PTHR18934:SF85">
    <property type="entry name" value="ATP-DEPENDENT RNA HELICASE DHX8"/>
    <property type="match status" value="1"/>
</dbReference>
<dbReference type="GO" id="GO:0000390">
    <property type="term" value="P:spliceosomal complex disassembly"/>
    <property type="evidence" value="ECO:0007669"/>
    <property type="project" value="TreeGrafter"/>
</dbReference>
<gene>
    <name evidence="1" type="ORF">S40285_07503</name>
</gene>
<dbReference type="HOGENOM" id="CLU_001832_5_7_1"/>
<dbReference type="AlphaFoldDB" id="A0A084QGI2"/>
<dbReference type="Gene3D" id="3.40.50.300">
    <property type="entry name" value="P-loop containing nucleotide triphosphate hydrolases"/>
    <property type="match status" value="2"/>
</dbReference>
<evidence type="ECO:0000313" key="2">
    <source>
        <dbReference type="Proteomes" id="UP000028524"/>
    </source>
</evidence>
<dbReference type="GO" id="GO:0003724">
    <property type="term" value="F:RNA helicase activity"/>
    <property type="evidence" value="ECO:0007669"/>
    <property type="project" value="TreeGrafter"/>
</dbReference>
<dbReference type="Proteomes" id="UP000028524">
    <property type="component" value="Unassembled WGS sequence"/>
</dbReference>
<dbReference type="SUPFAM" id="SSF52540">
    <property type="entry name" value="P-loop containing nucleoside triphosphate hydrolases"/>
    <property type="match status" value="1"/>
</dbReference>
<dbReference type="OrthoDB" id="10253254at2759"/>
<accession>A0A084QGI2</accession>
<dbReference type="CDD" id="cd18791">
    <property type="entry name" value="SF2_C_RHA"/>
    <property type="match status" value="1"/>
</dbReference>
<evidence type="ECO:0008006" key="3">
    <source>
        <dbReference type="Google" id="ProtNLM"/>
    </source>
</evidence>
<dbReference type="GO" id="GO:0071013">
    <property type="term" value="C:catalytic step 2 spliceosome"/>
    <property type="evidence" value="ECO:0007669"/>
    <property type="project" value="TreeGrafter"/>
</dbReference>